<name>D3AZ79_HETP5</name>
<dbReference type="Proteomes" id="UP000001396">
    <property type="component" value="Unassembled WGS sequence"/>
</dbReference>
<dbReference type="EMBL" id="ADBJ01000007">
    <property type="protein sequence ID" value="EFA85462.1"/>
    <property type="molecule type" value="Genomic_DNA"/>
</dbReference>
<sequence length="28" mass="3193">MGHIIIVEVTIQNLPTPSLKQHSLKHEE</sequence>
<reference evidence="1 2" key="1">
    <citation type="journal article" date="2011" name="Genome Res.">
        <title>Phylogeny-wide analysis of social amoeba genomes highlights ancient origins for complex intercellular communication.</title>
        <authorList>
            <person name="Heidel A.J."/>
            <person name="Lawal H.M."/>
            <person name="Felder M."/>
            <person name="Schilde C."/>
            <person name="Helps N.R."/>
            <person name="Tunggal B."/>
            <person name="Rivero F."/>
            <person name="John U."/>
            <person name="Schleicher M."/>
            <person name="Eichinger L."/>
            <person name="Platzer M."/>
            <person name="Noegel A.A."/>
            <person name="Schaap P."/>
            <person name="Gloeckner G."/>
        </authorList>
    </citation>
    <scope>NUCLEOTIDE SEQUENCE [LARGE SCALE GENOMIC DNA]</scope>
    <source>
        <strain evidence="2">ATCC 26659 / Pp 5 / PN500</strain>
    </source>
</reference>
<evidence type="ECO:0000313" key="2">
    <source>
        <dbReference type="Proteomes" id="UP000001396"/>
    </source>
</evidence>
<proteinExistence type="predicted"/>
<dbReference type="InParanoid" id="D3AZ79"/>
<gene>
    <name evidence="1" type="ORF">PPL_01419</name>
</gene>
<comment type="caution">
    <text evidence="1">The sequence shown here is derived from an EMBL/GenBank/DDBJ whole genome shotgun (WGS) entry which is preliminary data.</text>
</comment>
<accession>D3AZ79</accession>
<dbReference type="AlphaFoldDB" id="D3AZ79"/>
<evidence type="ECO:0000313" key="1">
    <source>
        <dbReference type="EMBL" id="EFA85462.1"/>
    </source>
</evidence>
<keyword evidence="2" id="KW-1185">Reference proteome</keyword>
<protein>
    <submittedName>
        <fullName evidence="1">Uncharacterized protein</fullName>
    </submittedName>
</protein>
<organism evidence="1 2">
    <name type="scientific">Heterostelium pallidum (strain ATCC 26659 / Pp 5 / PN500)</name>
    <name type="common">Cellular slime mold</name>
    <name type="synonym">Polysphondylium pallidum</name>
    <dbReference type="NCBI Taxonomy" id="670386"/>
    <lineage>
        <taxon>Eukaryota</taxon>
        <taxon>Amoebozoa</taxon>
        <taxon>Evosea</taxon>
        <taxon>Eumycetozoa</taxon>
        <taxon>Dictyostelia</taxon>
        <taxon>Acytosteliales</taxon>
        <taxon>Acytosteliaceae</taxon>
        <taxon>Heterostelium</taxon>
    </lineage>
</organism>